<dbReference type="PANTHER" id="PTHR23015:SF25">
    <property type="entry name" value="DUF38 DOMAIN-CONTAINING PROTEIN-RELATED"/>
    <property type="match status" value="1"/>
</dbReference>
<dbReference type="GO" id="GO:0045087">
    <property type="term" value="P:innate immune response"/>
    <property type="evidence" value="ECO:0007669"/>
    <property type="project" value="TreeGrafter"/>
</dbReference>
<dbReference type="PANTHER" id="PTHR23015">
    <property type="entry name" value="UNCHARACTERIZED C.ELEGANS PROTEIN"/>
    <property type="match status" value="1"/>
</dbReference>
<dbReference type="Proteomes" id="UP000230233">
    <property type="component" value="Chromosome V"/>
</dbReference>
<dbReference type="AlphaFoldDB" id="A0A2G5TR51"/>
<evidence type="ECO:0000259" key="1">
    <source>
        <dbReference type="SMART" id="SM00256"/>
    </source>
</evidence>
<dbReference type="Pfam" id="PF00646">
    <property type="entry name" value="F-box"/>
    <property type="match status" value="1"/>
</dbReference>
<dbReference type="Pfam" id="PF01827">
    <property type="entry name" value="FTH"/>
    <property type="match status" value="1"/>
</dbReference>
<dbReference type="OrthoDB" id="5911267at2759"/>
<sequence length="860" mass="100678">MQKKSFVPAIVKISFQMPFAYNWLSKQQKANIEEIVLETYDGKVVFQLQCKNRSILPEICYERNGPSTLITFEQYELLVPLHFLDIFLEDLKMVLMNQETFLEYFRISSKESGISDAKCFSGIDAILKIRISALAVKEVHFTKITVSQGISMIRYLNSVALSSLIISEVESVNFKDLSNGLRNLEEDYLFNLRIGVKIIDEEDVIGINELSLFYGIIDDLEICFEFLQYQDEFRASLSDRFDLHKKTKWNIKFNRTNVPLVKKPVKQKTPIFTNVCEKTARDVLENPLLMEIILKHLECFDIQKLRKVNRGIRECIDTVKPDARIEKYFVYFDCVNDWSQMNTDFSFESGTFIRYTKWADDNESHSNIRKNKKDWTEVCLNDFETNLRHQKSCIDELSIVYISRVWSVSYEDLSKKIGKILKRRRHPLKTRKFSIGSGSQMEIMEILPAIDKSSLKIIELLHPVVKYFCAKNEEMPLEVDRISRTDQWKNSEQLISKFMTITTPIQDMNILHFAELDILVLTLSSRDVNYLRTMPFAYEWLTKQQKTNIAAILVDIYDDKIIFKIDWKHGRSFLEISYERTGRFTFVTFEQKELMVSQHFLDVFLEDLKMVLMNQKIVLNCFKVYSKGNGISAANCFSGLEKILKARTSALAVKMVDFFQITVSQGMSMIRYLNPDVLSRLLFVPDEPVSFEKFLNGLRNLGKGYRFDLKITVKTIGKDDLMSVNEFSSFSEVIHYLRISSEFLRHEDECRAILSDKFDLQKGSDWFITFKNPILMKTRCREKARIIPNLCEKTVRSVFENHIPMELILKQLECFDIQRLRKVNRDIRECIDTLKPNPLIFTINNHQILCVCPVFPYHPP</sequence>
<name>A0A2G5TR51_9PELO</name>
<feature type="domain" description="F-box" evidence="1">
    <location>
        <begin position="286"/>
        <end position="325"/>
    </location>
</feature>
<dbReference type="SMART" id="SM00256">
    <property type="entry name" value="FBOX"/>
    <property type="match status" value="2"/>
</dbReference>
<protein>
    <recommendedName>
        <fullName evidence="1">F-box domain-containing protein</fullName>
    </recommendedName>
</protein>
<evidence type="ECO:0000313" key="2">
    <source>
        <dbReference type="EMBL" id="PIC29785.1"/>
    </source>
</evidence>
<gene>
    <name evidence="2" type="primary">Cnig_chr_V.g21262</name>
    <name evidence="2" type="ORF">B9Z55_021262</name>
</gene>
<reference evidence="3" key="1">
    <citation type="submission" date="2017-10" db="EMBL/GenBank/DDBJ databases">
        <title>Rapid genome shrinkage in a self-fertile nematode reveals novel sperm competition proteins.</title>
        <authorList>
            <person name="Yin D."/>
            <person name="Schwarz E.M."/>
            <person name="Thomas C.G."/>
            <person name="Felde R.L."/>
            <person name="Korf I.F."/>
            <person name="Cutter A.D."/>
            <person name="Schartner C.M."/>
            <person name="Ralston E.J."/>
            <person name="Meyer B.J."/>
            <person name="Haag E.S."/>
        </authorList>
    </citation>
    <scope>NUCLEOTIDE SEQUENCE [LARGE SCALE GENOMIC DNA]</scope>
    <source>
        <strain evidence="3">JU1422</strain>
    </source>
</reference>
<comment type="caution">
    <text evidence="2">The sequence shown here is derived from an EMBL/GenBank/DDBJ whole genome shotgun (WGS) entry which is preliminary data.</text>
</comment>
<organism evidence="2 3">
    <name type="scientific">Caenorhabditis nigoni</name>
    <dbReference type="NCBI Taxonomy" id="1611254"/>
    <lineage>
        <taxon>Eukaryota</taxon>
        <taxon>Metazoa</taxon>
        <taxon>Ecdysozoa</taxon>
        <taxon>Nematoda</taxon>
        <taxon>Chromadorea</taxon>
        <taxon>Rhabditida</taxon>
        <taxon>Rhabditina</taxon>
        <taxon>Rhabditomorpha</taxon>
        <taxon>Rhabditoidea</taxon>
        <taxon>Rhabditidae</taxon>
        <taxon>Peloderinae</taxon>
        <taxon>Caenorhabditis</taxon>
    </lineage>
</organism>
<accession>A0A2G5TR51</accession>
<dbReference type="EMBL" id="PDUG01000005">
    <property type="protein sequence ID" value="PIC29785.1"/>
    <property type="molecule type" value="Genomic_DNA"/>
</dbReference>
<dbReference type="InterPro" id="IPR040161">
    <property type="entry name" value="FB224"/>
</dbReference>
<evidence type="ECO:0000313" key="3">
    <source>
        <dbReference type="Proteomes" id="UP000230233"/>
    </source>
</evidence>
<proteinExistence type="predicted"/>
<dbReference type="InterPro" id="IPR002900">
    <property type="entry name" value="DUF38/FTH_CAE_spp"/>
</dbReference>
<dbReference type="InterPro" id="IPR001810">
    <property type="entry name" value="F-box_dom"/>
</dbReference>
<keyword evidence="3" id="KW-1185">Reference proteome</keyword>
<feature type="domain" description="F-box" evidence="1">
    <location>
        <begin position="803"/>
        <end position="840"/>
    </location>
</feature>